<keyword evidence="6" id="KW-1185">Reference proteome</keyword>
<name>A0A3N1D9P0_9ACTN</name>
<keyword evidence="1" id="KW-0805">Transcription regulation</keyword>
<keyword evidence="2" id="KW-0238">DNA-binding</keyword>
<protein>
    <submittedName>
        <fullName evidence="5">HxlR family transcriptional regulator</fullName>
    </submittedName>
</protein>
<dbReference type="PANTHER" id="PTHR33204">
    <property type="entry name" value="TRANSCRIPTIONAL REGULATOR, MARR FAMILY"/>
    <property type="match status" value="1"/>
</dbReference>
<evidence type="ECO:0000313" key="5">
    <source>
        <dbReference type="EMBL" id="ROO90216.1"/>
    </source>
</evidence>
<dbReference type="AlphaFoldDB" id="A0A3N1D9P0"/>
<evidence type="ECO:0000256" key="2">
    <source>
        <dbReference type="ARBA" id="ARBA00023125"/>
    </source>
</evidence>
<dbReference type="InterPro" id="IPR036388">
    <property type="entry name" value="WH-like_DNA-bd_sf"/>
</dbReference>
<keyword evidence="3" id="KW-0804">Transcription</keyword>
<dbReference type="Proteomes" id="UP000272400">
    <property type="component" value="Unassembled WGS sequence"/>
</dbReference>
<dbReference type="OrthoDB" id="3481682at2"/>
<comment type="caution">
    <text evidence="5">The sequence shown here is derived from an EMBL/GenBank/DDBJ whole genome shotgun (WGS) entry which is preliminary data.</text>
</comment>
<dbReference type="InterPro" id="IPR011991">
    <property type="entry name" value="ArsR-like_HTH"/>
</dbReference>
<gene>
    <name evidence="5" type="ORF">EDD29_7937</name>
</gene>
<evidence type="ECO:0000259" key="4">
    <source>
        <dbReference type="PROSITE" id="PS51118"/>
    </source>
</evidence>
<dbReference type="InterPro" id="IPR002577">
    <property type="entry name" value="HTH_HxlR"/>
</dbReference>
<dbReference type="Gene3D" id="1.10.10.10">
    <property type="entry name" value="Winged helix-like DNA-binding domain superfamily/Winged helix DNA-binding domain"/>
    <property type="match status" value="1"/>
</dbReference>
<organism evidence="5 6">
    <name type="scientific">Actinocorallia herbida</name>
    <dbReference type="NCBI Taxonomy" id="58109"/>
    <lineage>
        <taxon>Bacteria</taxon>
        <taxon>Bacillati</taxon>
        <taxon>Actinomycetota</taxon>
        <taxon>Actinomycetes</taxon>
        <taxon>Streptosporangiales</taxon>
        <taxon>Thermomonosporaceae</taxon>
        <taxon>Actinocorallia</taxon>
    </lineage>
</organism>
<dbReference type="EMBL" id="RJKE01000001">
    <property type="protein sequence ID" value="ROO90216.1"/>
    <property type="molecule type" value="Genomic_DNA"/>
</dbReference>
<dbReference type="SUPFAM" id="SSF46785">
    <property type="entry name" value="Winged helix' DNA-binding domain"/>
    <property type="match status" value="1"/>
</dbReference>
<proteinExistence type="predicted"/>
<dbReference type="GO" id="GO:0003677">
    <property type="term" value="F:DNA binding"/>
    <property type="evidence" value="ECO:0007669"/>
    <property type="project" value="UniProtKB-KW"/>
</dbReference>
<dbReference type="InterPro" id="IPR036390">
    <property type="entry name" value="WH_DNA-bd_sf"/>
</dbReference>
<reference evidence="5 6" key="1">
    <citation type="submission" date="2018-11" db="EMBL/GenBank/DDBJ databases">
        <title>Sequencing the genomes of 1000 actinobacteria strains.</title>
        <authorList>
            <person name="Klenk H.-P."/>
        </authorList>
    </citation>
    <scope>NUCLEOTIDE SEQUENCE [LARGE SCALE GENOMIC DNA]</scope>
    <source>
        <strain evidence="5 6">DSM 44254</strain>
    </source>
</reference>
<dbReference type="CDD" id="cd00090">
    <property type="entry name" value="HTH_ARSR"/>
    <property type="match status" value="1"/>
</dbReference>
<dbReference type="PROSITE" id="PS51118">
    <property type="entry name" value="HTH_HXLR"/>
    <property type="match status" value="1"/>
</dbReference>
<dbReference type="PANTHER" id="PTHR33204:SF18">
    <property type="entry name" value="TRANSCRIPTIONAL REGULATORY PROTEIN"/>
    <property type="match status" value="1"/>
</dbReference>
<dbReference type="RefSeq" id="WP_123669202.1">
    <property type="nucleotide sequence ID" value="NZ_RJKE01000001.1"/>
</dbReference>
<evidence type="ECO:0000313" key="6">
    <source>
        <dbReference type="Proteomes" id="UP000272400"/>
    </source>
</evidence>
<feature type="domain" description="HTH hxlR-type" evidence="4">
    <location>
        <begin position="19"/>
        <end position="117"/>
    </location>
</feature>
<accession>A0A3N1D9P0</accession>
<sequence length="137" mass="15405">MDTKPEQVRYDANAYLAQCASRTVLIALADKWTCLLVDALKDGPVRFGELRRRIGGITQKSLTSTLRTMERDGVVLRTVYPTIPPKVEYELTPLGRSVITLMSGIKSWAEFHVDEILTARADYDLRATLEPQPVRSP</sequence>
<dbReference type="Pfam" id="PF01638">
    <property type="entry name" value="HxlR"/>
    <property type="match status" value="1"/>
</dbReference>
<evidence type="ECO:0000256" key="3">
    <source>
        <dbReference type="ARBA" id="ARBA00023163"/>
    </source>
</evidence>
<evidence type="ECO:0000256" key="1">
    <source>
        <dbReference type="ARBA" id="ARBA00023015"/>
    </source>
</evidence>